<protein>
    <submittedName>
        <fullName evidence="4">Flagellar hook protein FlgE</fullName>
    </submittedName>
</protein>
<comment type="caution">
    <text evidence="4">The sequence shown here is derived from an EMBL/GenBank/DDBJ whole genome shotgun (WGS) entry which is preliminary data.</text>
</comment>
<dbReference type="InterPro" id="IPR022385">
    <property type="entry name" value="Rhs_assc_core"/>
</dbReference>
<dbReference type="PROSITE" id="PS50817">
    <property type="entry name" value="INTEIN_N_TER"/>
    <property type="match status" value="1"/>
</dbReference>
<evidence type="ECO:0000256" key="1">
    <source>
        <dbReference type="ARBA" id="ARBA00022737"/>
    </source>
</evidence>
<keyword evidence="4" id="KW-0969">Cilium</keyword>
<dbReference type="EMBL" id="NIDE01000004">
    <property type="protein sequence ID" value="OWK44016.1"/>
    <property type="molecule type" value="Genomic_DNA"/>
</dbReference>
<accession>A0A225E1V1</accession>
<dbReference type="Pfam" id="PF07591">
    <property type="entry name" value="PT-HINT"/>
    <property type="match status" value="1"/>
</dbReference>
<dbReference type="SUPFAM" id="SSF51294">
    <property type="entry name" value="Hedgehog/intein (Hint) domain"/>
    <property type="match status" value="1"/>
</dbReference>
<dbReference type="InterPro" id="IPR006141">
    <property type="entry name" value="Intein_N"/>
</dbReference>
<organism evidence="4 5">
    <name type="scientific">Fimbriiglobus ruber</name>
    <dbReference type="NCBI Taxonomy" id="1908690"/>
    <lineage>
        <taxon>Bacteria</taxon>
        <taxon>Pseudomonadati</taxon>
        <taxon>Planctomycetota</taxon>
        <taxon>Planctomycetia</taxon>
        <taxon>Gemmatales</taxon>
        <taxon>Gemmataceae</taxon>
        <taxon>Fimbriiglobus</taxon>
    </lineage>
</organism>
<gene>
    <name evidence="4" type="ORF">FRUB_03615</name>
</gene>
<sequence>MVWKDAGGTVTDTQSFVYDPDGNLLSATNAAGTVTMGYDTDGRMTSRTDPSGVTLTFHYDGDGRATLVTDSLGATEATGYDAAGSLVAASLSTPSGSLAATLGYDGAGGLTSITRSAGAGGTATYARDDRGRVTSIAQTDGAGAVVEADTYGYDAGSRMTTSVVHATGTSGGFGTAYGYDATNQMTAAGPATYTYDANGNRTGPGVVIDPGNRIHSDGTWVYTYDAAGNTIAKSSASLGTEWDYTYDDANQMTSATETVDGVVITTDVFQYDAVGDRVSQVQTVSGVTLSTWYVTTGSAAWADVTAGVGTTWYLNGNGPDARLGRVDSAMGGATFWDLTDPLGSVLVVAYADGSVADQITYDPFGSVSGQTDVGKSGRMLYDGYEYDPATGLYHDGIRYLNPAEGRFTTQDPTGLGPDSNPYRYVGNGPKNGTDPTGKYADGPSAVPVPDDVKVWRQAYAQKETLDAERRALEQDQADFSKTNPGMIRSDSPEGEKLLDNLLVRHVAVKDAEKAIEDSIKAVSDSSLRYIIANGTATEKIVAQRERDKRDRLESEQWRREKPLRDAAALQELLESRRVERERPGKELTRIALGIIPYVGNLMSAYEVISGHTIFGDPLSKRERVVIGVFTVIPVFGRLLARLSPLLKTTARGSVILKELEEAVQLARVAKTAEEEAEAIARLSRLTKEAGAELEKIAAARTGGCFAAGTPLLTLTGSRPVERLQPGDYVLSQDEHDPNGSVDAKVIKEVFVRFGMIWWLTVAGQRIGTTAEHPFYVVGSGWRPAAELIPGDILGSHDRTQIVVEAIEPGEEWATVYNVHVADWHTYFVGCDEWGFSVWAHNNACDFVAELKKLFPEDRVPPRDGGLSNIWSRLNTESLSGKTILMQLYI</sequence>
<dbReference type="Proteomes" id="UP000214646">
    <property type="component" value="Unassembled WGS sequence"/>
</dbReference>
<dbReference type="PANTHER" id="PTHR32305:SF15">
    <property type="entry name" value="PROTEIN RHSA-RELATED"/>
    <property type="match status" value="1"/>
</dbReference>
<name>A0A225E1V1_9BACT</name>
<keyword evidence="4" id="KW-0282">Flagellum</keyword>
<dbReference type="AlphaFoldDB" id="A0A225E1V1"/>
<reference evidence="5" key="1">
    <citation type="submission" date="2017-06" db="EMBL/GenBank/DDBJ databases">
        <title>Genome analysis of Fimbriiglobus ruber SP5, the first member of the order Planctomycetales with confirmed chitinolytic capability.</title>
        <authorList>
            <person name="Ravin N.V."/>
            <person name="Rakitin A.L."/>
            <person name="Ivanova A.A."/>
            <person name="Beletsky A.V."/>
            <person name="Kulichevskaya I.S."/>
            <person name="Mardanov A.V."/>
            <person name="Dedysh S.N."/>
        </authorList>
    </citation>
    <scope>NUCLEOTIDE SEQUENCE [LARGE SCALE GENOMIC DNA]</scope>
    <source>
        <strain evidence="5">SP5</strain>
    </source>
</reference>
<keyword evidence="2" id="KW-0175">Coiled coil</keyword>
<dbReference type="InterPro" id="IPR050708">
    <property type="entry name" value="T6SS_VgrG/RHS"/>
</dbReference>
<keyword evidence="4" id="KW-0966">Cell projection</keyword>
<dbReference type="Gene3D" id="2.170.16.10">
    <property type="entry name" value="Hedgehog/Intein (Hint) domain"/>
    <property type="match status" value="1"/>
</dbReference>
<dbReference type="Gene3D" id="2.180.10.10">
    <property type="entry name" value="RHS repeat-associated core"/>
    <property type="match status" value="1"/>
</dbReference>
<dbReference type="InterPro" id="IPR006530">
    <property type="entry name" value="YD"/>
</dbReference>
<dbReference type="Pfam" id="PF05593">
    <property type="entry name" value="RHS_repeat"/>
    <property type="match status" value="1"/>
</dbReference>
<dbReference type="GO" id="GO:0016539">
    <property type="term" value="P:intein-mediated protein splicing"/>
    <property type="evidence" value="ECO:0007669"/>
    <property type="project" value="InterPro"/>
</dbReference>
<dbReference type="NCBIfam" id="TIGR01643">
    <property type="entry name" value="YD_repeat_2x"/>
    <property type="match status" value="1"/>
</dbReference>
<dbReference type="InterPro" id="IPR031325">
    <property type="entry name" value="RHS_repeat"/>
</dbReference>
<dbReference type="InterPro" id="IPR056823">
    <property type="entry name" value="TEN-like_YD-shell"/>
</dbReference>
<evidence type="ECO:0000259" key="3">
    <source>
        <dbReference type="SMART" id="SM00306"/>
    </source>
</evidence>
<dbReference type="InterPro" id="IPR036844">
    <property type="entry name" value="Hint_dom_sf"/>
</dbReference>
<keyword evidence="1" id="KW-0677">Repeat</keyword>
<evidence type="ECO:0000313" key="5">
    <source>
        <dbReference type="Proteomes" id="UP000214646"/>
    </source>
</evidence>
<dbReference type="PANTHER" id="PTHR32305">
    <property type="match status" value="1"/>
</dbReference>
<feature type="coiled-coil region" evidence="2">
    <location>
        <begin position="656"/>
        <end position="688"/>
    </location>
</feature>
<feature type="domain" description="Hint" evidence="3">
    <location>
        <begin position="702"/>
        <end position="797"/>
    </location>
</feature>
<dbReference type="Pfam" id="PF25023">
    <property type="entry name" value="TEN_YD-shell"/>
    <property type="match status" value="1"/>
</dbReference>
<dbReference type="InterPro" id="IPR003587">
    <property type="entry name" value="Hint_dom_N"/>
</dbReference>
<keyword evidence="5" id="KW-1185">Reference proteome</keyword>
<dbReference type="CDD" id="cd00081">
    <property type="entry name" value="Hint"/>
    <property type="match status" value="1"/>
</dbReference>
<evidence type="ECO:0000313" key="4">
    <source>
        <dbReference type="EMBL" id="OWK44016.1"/>
    </source>
</evidence>
<evidence type="ECO:0000256" key="2">
    <source>
        <dbReference type="SAM" id="Coils"/>
    </source>
</evidence>
<proteinExistence type="predicted"/>
<dbReference type="SMART" id="SM00306">
    <property type="entry name" value="HintN"/>
    <property type="match status" value="1"/>
</dbReference>
<dbReference type="NCBIfam" id="TIGR03696">
    <property type="entry name" value="Rhs_assc_core"/>
    <property type="match status" value="1"/>
</dbReference>